<reference evidence="2 3" key="1">
    <citation type="submission" date="2015-06" db="EMBL/GenBank/DDBJ databases">
        <title>Draft genome sequence of the purine-degrading Clostridium cylindrosporum HC-1 (DSM 605).</title>
        <authorList>
            <person name="Poehlein A."/>
            <person name="Schiel-Bengelsdorf B."/>
            <person name="Bengelsdorf F."/>
            <person name="Daniel R."/>
            <person name="Duerre P."/>
        </authorList>
    </citation>
    <scope>NUCLEOTIDE SEQUENCE [LARGE SCALE GENOMIC DNA]</scope>
    <source>
        <strain evidence="2 3">DSM 605</strain>
    </source>
</reference>
<dbReference type="PROSITE" id="PS51832">
    <property type="entry name" value="HD_GYP"/>
    <property type="match status" value="1"/>
</dbReference>
<dbReference type="PANTHER" id="PTHR43155:SF2">
    <property type="entry name" value="CYCLIC DI-GMP PHOSPHODIESTERASE PA4108"/>
    <property type="match status" value="1"/>
</dbReference>
<dbReference type="SUPFAM" id="SSF109604">
    <property type="entry name" value="HD-domain/PDEase-like"/>
    <property type="match status" value="1"/>
</dbReference>
<dbReference type="InterPro" id="IPR003607">
    <property type="entry name" value="HD/PDEase_dom"/>
</dbReference>
<dbReference type="PATRIC" id="fig|1121307.3.peg.2551"/>
<dbReference type="PANTHER" id="PTHR43155">
    <property type="entry name" value="CYCLIC DI-GMP PHOSPHODIESTERASE PA4108-RELATED"/>
    <property type="match status" value="1"/>
</dbReference>
<dbReference type="STRING" id="1121307.CLCY_8c00950"/>
<dbReference type="AlphaFoldDB" id="A0A0J8DGP1"/>
<evidence type="ECO:0000313" key="3">
    <source>
        <dbReference type="Proteomes" id="UP000036756"/>
    </source>
</evidence>
<protein>
    <submittedName>
        <fullName evidence="2">HD-GYP domain-containing protein</fullName>
    </submittedName>
</protein>
<dbReference type="EMBL" id="LFVU01000001">
    <property type="protein sequence ID" value="KMT23358.1"/>
    <property type="molecule type" value="Genomic_DNA"/>
</dbReference>
<dbReference type="SMART" id="SM00471">
    <property type="entry name" value="HDc"/>
    <property type="match status" value="1"/>
</dbReference>
<dbReference type="InterPro" id="IPR037522">
    <property type="entry name" value="HD_GYP_dom"/>
</dbReference>
<dbReference type="RefSeq" id="WP_048569172.1">
    <property type="nucleotide sequence ID" value="NZ_LFVU01000001.1"/>
</dbReference>
<organism evidence="2 3">
    <name type="scientific">Clostridium cylindrosporum DSM 605</name>
    <dbReference type="NCBI Taxonomy" id="1121307"/>
    <lineage>
        <taxon>Bacteria</taxon>
        <taxon>Bacillati</taxon>
        <taxon>Bacillota</taxon>
        <taxon>Clostridia</taxon>
        <taxon>Eubacteriales</taxon>
        <taxon>Clostridiaceae</taxon>
        <taxon>Clostridium</taxon>
    </lineage>
</organism>
<sequence length="354" mass="39808">MKSKKLSNLTDKDVLAFDISTNDGLIILSKGTLLNKDYIEKLNDFGINEVFIEDPNSTVIETKKPSNVHEARESILQNYCAIFCETAKNNGITKEKLDESVSNIIYSVISKIEDNTLDILYSANPFFCHYTHALNTASLAVFLGTKMSLNDKEIRELATSALLHDIGMYKLPQDILEKGGNLNEGDVNIVKEHSLHGYETSRAIKDISETCRKAILYHHERFDGLGYPEKISGKEIPLYSRIIAVADIFCSLTTKTRVHPGYSHIDVYEFILASSGGYFDPEIVEVFQKHFVIYPIGTKIELNNGRKGIVLSQNPGFPDRPNLKITHNDNGIEILPMKVSLLRRTNLKIVKILT</sequence>
<keyword evidence="3" id="KW-1185">Reference proteome</keyword>
<dbReference type="OrthoDB" id="9804747at2"/>
<gene>
    <name evidence="2" type="ORF">CLCY_8c00950</name>
</gene>
<feature type="domain" description="HD-GYP" evidence="1">
    <location>
        <begin position="109"/>
        <end position="303"/>
    </location>
</feature>
<dbReference type="Proteomes" id="UP000036756">
    <property type="component" value="Unassembled WGS sequence"/>
</dbReference>
<name>A0A0J8DGP1_CLOCY</name>
<proteinExistence type="predicted"/>
<dbReference type="Pfam" id="PF13487">
    <property type="entry name" value="HD_5"/>
    <property type="match status" value="1"/>
</dbReference>
<accession>A0A0J8DGP1</accession>
<evidence type="ECO:0000259" key="1">
    <source>
        <dbReference type="PROSITE" id="PS51832"/>
    </source>
</evidence>
<comment type="caution">
    <text evidence="2">The sequence shown here is derived from an EMBL/GenBank/DDBJ whole genome shotgun (WGS) entry which is preliminary data.</text>
</comment>
<evidence type="ECO:0000313" key="2">
    <source>
        <dbReference type="EMBL" id="KMT23358.1"/>
    </source>
</evidence>
<dbReference type="Gene3D" id="1.10.3210.10">
    <property type="entry name" value="Hypothetical protein af1432"/>
    <property type="match status" value="1"/>
</dbReference>
<dbReference type="CDD" id="cd00077">
    <property type="entry name" value="HDc"/>
    <property type="match status" value="1"/>
</dbReference>